<name>A0ABY5WDK2_9ACTN</name>
<reference evidence="2" key="2">
    <citation type="submission" date="2022-09" db="EMBL/GenBank/DDBJ databases">
        <title>Biosynthetic gene clusters of Dactylosporangioum fulvum.</title>
        <authorList>
            <person name="Caradec T."/>
        </authorList>
    </citation>
    <scope>NUCLEOTIDE SEQUENCE</scope>
    <source>
        <strain evidence="2">NRRL B-16292</strain>
    </source>
</reference>
<accession>A0ABY5WDK2</accession>
<protein>
    <recommendedName>
        <fullName evidence="1">RING-type domain-containing protein</fullName>
    </recommendedName>
</protein>
<dbReference type="Proteomes" id="UP001059617">
    <property type="component" value="Chromosome"/>
</dbReference>
<dbReference type="PROSITE" id="PS50089">
    <property type="entry name" value="ZF_RING_2"/>
    <property type="match status" value="1"/>
</dbReference>
<proteinExistence type="predicted"/>
<evidence type="ECO:0000259" key="1">
    <source>
        <dbReference type="PROSITE" id="PS50089"/>
    </source>
</evidence>
<dbReference type="Pfam" id="PF14447">
    <property type="entry name" value="Prok-RING_4"/>
    <property type="match status" value="1"/>
</dbReference>
<organism evidence="2 3">
    <name type="scientific">Dactylosporangium fulvum</name>
    <dbReference type="NCBI Taxonomy" id="53359"/>
    <lineage>
        <taxon>Bacteria</taxon>
        <taxon>Bacillati</taxon>
        <taxon>Actinomycetota</taxon>
        <taxon>Actinomycetes</taxon>
        <taxon>Micromonosporales</taxon>
        <taxon>Micromonosporaceae</taxon>
        <taxon>Dactylosporangium</taxon>
    </lineage>
</organism>
<keyword evidence="3" id="KW-1185">Reference proteome</keyword>
<evidence type="ECO:0000313" key="2">
    <source>
        <dbReference type="EMBL" id="UWP86411.1"/>
    </source>
</evidence>
<gene>
    <name evidence="2" type="ORF">Dfulv_20080</name>
</gene>
<evidence type="ECO:0000313" key="3">
    <source>
        <dbReference type="Proteomes" id="UP001059617"/>
    </source>
</evidence>
<reference evidence="2" key="1">
    <citation type="submission" date="2021-04" db="EMBL/GenBank/DDBJ databases">
        <authorList>
            <person name="Hartkoorn R.C."/>
            <person name="Beaudoing E."/>
            <person name="Hot D."/>
        </authorList>
    </citation>
    <scope>NUCLEOTIDE SEQUENCE</scope>
    <source>
        <strain evidence="2">NRRL B-16292</strain>
    </source>
</reference>
<dbReference type="SUPFAM" id="SSF57850">
    <property type="entry name" value="RING/U-box"/>
    <property type="match status" value="1"/>
</dbReference>
<sequence length="243" mass="25391">MDALATALLRRAGLVPLPEPGPQPPADGDAWVTTLEADLAARGWLLDTTLRARFARLDPATRLRWADWVQAVADAMVGADRDHVPLFRRFPETPEDPALLYRRRLLVLLFQPGEPGCLICGRSGVLHPLDPCAHLVCTECFSPERFSACPICGRRTAAGTAYLPVAAIRAAAAGPAADFADPQSPAGPAVPRVLAAAIDADRLTLAMGGEVADGSVALLADGRAAAPWTAATAADLLAALVPG</sequence>
<dbReference type="InterPro" id="IPR001841">
    <property type="entry name" value="Znf_RING"/>
</dbReference>
<dbReference type="RefSeq" id="WP_259865565.1">
    <property type="nucleotide sequence ID" value="NZ_CP073720.1"/>
</dbReference>
<dbReference type="EMBL" id="CP073720">
    <property type="protein sequence ID" value="UWP86411.1"/>
    <property type="molecule type" value="Genomic_DNA"/>
</dbReference>
<feature type="domain" description="RING-type" evidence="1">
    <location>
        <begin position="117"/>
        <end position="152"/>
    </location>
</feature>